<evidence type="ECO:0000313" key="5">
    <source>
        <dbReference type="EMBL" id="ARP39452.1"/>
    </source>
</evidence>
<dbReference type="Proteomes" id="UP000194136">
    <property type="component" value="Chromosome 1"/>
</dbReference>
<name>A0AA34TRC2_9VIBR</name>
<dbReference type="SUPFAM" id="SSF56784">
    <property type="entry name" value="HAD-like"/>
    <property type="match status" value="1"/>
</dbReference>
<dbReference type="Gene3D" id="1.10.150.520">
    <property type="match status" value="1"/>
</dbReference>
<dbReference type="SFLD" id="SFLDG01129">
    <property type="entry name" value="C1.5:_HAD__Beta-PGM__Phosphata"/>
    <property type="match status" value="1"/>
</dbReference>
<keyword evidence="3 5" id="KW-0378">Hydrolase</keyword>
<proteinExistence type="predicted"/>
<dbReference type="PANTHER" id="PTHR46470:SF2">
    <property type="entry name" value="GLYCERALDEHYDE 3-PHOSPHATE PHOSPHATASE"/>
    <property type="match status" value="1"/>
</dbReference>
<dbReference type="Gene3D" id="3.40.50.1000">
    <property type="entry name" value="HAD superfamily/HAD-like"/>
    <property type="match status" value="1"/>
</dbReference>
<organism evidence="5 6">
    <name type="scientific">Vibrio syngnathi</name>
    <dbReference type="NCBI Taxonomy" id="3034029"/>
    <lineage>
        <taxon>Bacteria</taxon>
        <taxon>Pseudomonadati</taxon>
        <taxon>Pseudomonadota</taxon>
        <taxon>Gammaproteobacteria</taxon>
        <taxon>Vibrionales</taxon>
        <taxon>Vibrionaceae</taxon>
        <taxon>Vibrio</taxon>
    </lineage>
</organism>
<dbReference type="InterPro" id="IPR051400">
    <property type="entry name" value="HAD-like_hydrolase"/>
</dbReference>
<sequence>MSVKGILLDLDDTLYKYEETHQVALNTALELIHNKHAIDMQSVVEAFNFAKQKLKSILPNVAANHSRILYFQLMLEHLQIKPIPHAYDVSHVYWDVFLNNMILTEDATQFLDKYKDIPICLLTDLTAEIQYRKIEKLGLTKSIDFIVTSEEAGVEKPHPFMFKRALTKLKLSTDEVIMIGDNYKKDIVGANLLGIKSFWINRNGKGSSGISNCCTEVKSLAQVNFK</sequence>
<dbReference type="EC" id="3.1.3.5" evidence="5"/>
<dbReference type="Pfam" id="PF00702">
    <property type="entry name" value="Hydrolase"/>
    <property type="match status" value="1"/>
</dbReference>
<protein>
    <submittedName>
        <fullName evidence="5">Pyrimidine 5'-nucleotidase YjjG</fullName>
        <ecNumber evidence="5">3.1.3.5</ecNumber>
    </submittedName>
</protein>
<keyword evidence="4" id="KW-0460">Magnesium</keyword>
<accession>A0AA34TRC2</accession>
<evidence type="ECO:0000256" key="2">
    <source>
        <dbReference type="ARBA" id="ARBA00022723"/>
    </source>
</evidence>
<comment type="cofactor">
    <cofactor evidence="1">
        <name>Mg(2+)</name>
        <dbReference type="ChEBI" id="CHEBI:18420"/>
    </cofactor>
</comment>
<dbReference type="PANTHER" id="PTHR46470">
    <property type="entry name" value="N-ACYLNEURAMINATE-9-PHOSPHATASE"/>
    <property type="match status" value="1"/>
</dbReference>
<dbReference type="NCBIfam" id="TIGR01509">
    <property type="entry name" value="HAD-SF-IA-v3"/>
    <property type="match status" value="1"/>
</dbReference>
<dbReference type="GO" id="GO:0044281">
    <property type="term" value="P:small molecule metabolic process"/>
    <property type="evidence" value="ECO:0007669"/>
    <property type="project" value="UniProtKB-ARBA"/>
</dbReference>
<reference evidence="5 6" key="1">
    <citation type="submission" date="2016-10" db="EMBL/GenBank/DDBJ databases">
        <title>The High Quality Genome of Vibrio splendidus K08M4.</title>
        <authorList>
            <person name="Wendling C."/>
            <person name="Chibani C.M."/>
            <person name="Hertel R."/>
            <person name="Sproer C."/>
            <person name="Bunk B."/>
            <person name="Overmann J."/>
            <person name="Roth O."/>
            <person name="Liesegang H."/>
        </authorList>
    </citation>
    <scope>NUCLEOTIDE SEQUENCE [LARGE SCALE GENOMIC DNA]</scope>
    <source>
        <strain evidence="5 6">K08M4</strain>
    </source>
</reference>
<dbReference type="RefSeq" id="WP_086050214.1">
    <property type="nucleotide sequence ID" value="NZ_CP017916.1"/>
</dbReference>
<evidence type="ECO:0000256" key="3">
    <source>
        <dbReference type="ARBA" id="ARBA00022801"/>
    </source>
</evidence>
<dbReference type="AlphaFoldDB" id="A0AA34TRC2"/>
<evidence type="ECO:0000313" key="6">
    <source>
        <dbReference type="Proteomes" id="UP000194136"/>
    </source>
</evidence>
<dbReference type="NCBIfam" id="TIGR01549">
    <property type="entry name" value="HAD-SF-IA-v1"/>
    <property type="match status" value="1"/>
</dbReference>
<dbReference type="InterPro" id="IPR006439">
    <property type="entry name" value="HAD-SF_hydro_IA"/>
</dbReference>
<evidence type="ECO:0000256" key="1">
    <source>
        <dbReference type="ARBA" id="ARBA00001946"/>
    </source>
</evidence>
<dbReference type="EMBL" id="CP017916">
    <property type="protein sequence ID" value="ARP39452.1"/>
    <property type="molecule type" value="Genomic_DNA"/>
</dbReference>
<dbReference type="GO" id="GO:0046872">
    <property type="term" value="F:metal ion binding"/>
    <property type="evidence" value="ECO:0007669"/>
    <property type="project" value="UniProtKB-KW"/>
</dbReference>
<evidence type="ECO:0000256" key="4">
    <source>
        <dbReference type="ARBA" id="ARBA00022842"/>
    </source>
</evidence>
<keyword evidence="2" id="KW-0479">Metal-binding</keyword>
<dbReference type="GO" id="GO:0008253">
    <property type="term" value="F:5'-nucleotidase activity"/>
    <property type="evidence" value="ECO:0007669"/>
    <property type="project" value="UniProtKB-EC"/>
</dbReference>
<keyword evidence="6" id="KW-1185">Reference proteome</keyword>
<dbReference type="InterPro" id="IPR036412">
    <property type="entry name" value="HAD-like_sf"/>
</dbReference>
<gene>
    <name evidence="5" type="primary">yjjG_1</name>
    <name evidence="5" type="ORF">K08M4_27610</name>
</gene>
<dbReference type="SFLD" id="SFLDS00003">
    <property type="entry name" value="Haloacid_Dehalogenase"/>
    <property type="match status" value="1"/>
</dbReference>
<dbReference type="InterPro" id="IPR023214">
    <property type="entry name" value="HAD_sf"/>
</dbReference>
<dbReference type="KEGG" id="vsy:K08M4_27610"/>